<feature type="chain" id="PRO_5046643490" description="Secreted protein" evidence="1">
    <location>
        <begin position="21"/>
        <end position="86"/>
    </location>
</feature>
<evidence type="ECO:0000313" key="3">
    <source>
        <dbReference type="Proteomes" id="UP001316184"/>
    </source>
</evidence>
<evidence type="ECO:0000256" key="1">
    <source>
        <dbReference type="SAM" id="SignalP"/>
    </source>
</evidence>
<accession>A0ABY5MFA1</accession>
<reference evidence="2 3" key="1">
    <citation type="submission" date="2022-08" db="EMBL/GenBank/DDBJ databases">
        <title>novel species in genus Aeromicrobium.</title>
        <authorList>
            <person name="Ye L."/>
        </authorList>
    </citation>
    <scope>NUCLEOTIDE SEQUENCE [LARGE SCALE GENOMIC DNA]</scope>
    <source>
        <strain evidence="3">zg-Y1379</strain>
    </source>
</reference>
<dbReference type="Proteomes" id="UP001316184">
    <property type="component" value="Chromosome"/>
</dbReference>
<organism evidence="2 3">
    <name type="scientific">Aeromicrobium wangtongii</name>
    <dbReference type="NCBI Taxonomy" id="2969247"/>
    <lineage>
        <taxon>Bacteria</taxon>
        <taxon>Bacillati</taxon>
        <taxon>Actinomycetota</taxon>
        <taxon>Actinomycetes</taxon>
        <taxon>Propionibacteriales</taxon>
        <taxon>Nocardioidaceae</taxon>
        <taxon>Aeromicrobium</taxon>
    </lineage>
</organism>
<feature type="signal peptide" evidence="1">
    <location>
        <begin position="1"/>
        <end position="20"/>
    </location>
</feature>
<name>A0ABY5MFA1_9ACTN</name>
<sequence>MNIFIRKAIVPISVIVVATAGTLPAAARPDAGVPLRAPATSSVQDSLHCPLERVGTQFVRCDNLTGAGVPAHEWVPEYRSAANDAP</sequence>
<keyword evidence="1" id="KW-0732">Signal</keyword>
<keyword evidence="3" id="KW-1185">Reference proteome</keyword>
<gene>
    <name evidence="2" type="ORF">NQV15_08845</name>
</gene>
<evidence type="ECO:0000313" key="2">
    <source>
        <dbReference type="EMBL" id="UUP15403.1"/>
    </source>
</evidence>
<protein>
    <recommendedName>
        <fullName evidence="4">Secreted protein</fullName>
    </recommendedName>
</protein>
<evidence type="ECO:0008006" key="4">
    <source>
        <dbReference type="Google" id="ProtNLM"/>
    </source>
</evidence>
<proteinExistence type="predicted"/>
<dbReference type="RefSeq" id="WP_232399455.1">
    <property type="nucleotide sequence ID" value="NZ_CP102173.1"/>
</dbReference>
<dbReference type="EMBL" id="CP102173">
    <property type="protein sequence ID" value="UUP15403.1"/>
    <property type="molecule type" value="Genomic_DNA"/>
</dbReference>